<dbReference type="CDD" id="cd01318">
    <property type="entry name" value="DHOase_IIb"/>
    <property type="match status" value="1"/>
</dbReference>
<dbReference type="InterPro" id="IPR002195">
    <property type="entry name" value="Dihydroorotase_CS"/>
</dbReference>
<dbReference type="InterPro" id="IPR050138">
    <property type="entry name" value="DHOase/Allantoinase_Hydrolase"/>
</dbReference>
<evidence type="ECO:0000256" key="1">
    <source>
        <dbReference type="ARBA" id="ARBA00001947"/>
    </source>
</evidence>
<reference evidence="7 8" key="1">
    <citation type="submission" date="2014-02" db="EMBL/GenBank/DDBJ databases">
        <title>Vibrio fortis Dalian14 Genome Sequencing.</title>
        <authorList>
            <person name="Wang Y."/>
            <person name="Song L."/>
            <person name="Liu G."/>
            <person name="Ding J."/>
        </authorList>
    </citation>
    <scope>NUCLEOTIDE SEQUENCE [LARGE SCALE GENOMIC DNA]</scope>
    <source>
        <strain evidence="7 8">Dalian14</strain>
    </source>
</reference>
<gene>
    <name evidence="7" type="ORF">VFDL14_14445</name>
</gene>
<dbReference type="SUPFAM" id="SSF51556">
    <property type="entry name" value="Metallo-dependent hydrolases"/>
    <property type="match status" value="1"/>
</dbReference>
<dbReference type="SUPFAM" id="SSF51338">
    <property type="entry name" value="Composite domain of metallo-dependent hydrolases"/>
    <property type="match status" value="1"/>
</dbReference>
<evidence type="ECO:0000313" key="7">
    <source>
        <dbReference type="EMBL" id="KDN29377.1"/>
    </source>
</evidence>
<dbReference type="NCBIfam" id="NF006688">
    <property type="entry name" value="PRK09236.1"/>
    <property type="match status" value="1"/>
</dbReference>
<dbReference type="InterPro" id="IPR011059">
    <property type="entry name" value="Metal-dep_hydrolase_composite"/>
</dbReference>
<evidence type="ECO:0000256" key="5">
    <source>
        <dbReference type="ARBA" id="ARBA00022801"/>
    </source>
</evidence>
<dbReference type="Gene3D" id="2.30.40.10">
    <property type="entry name" value="Urease, subunit C, domain 1"/>
    <property type="match status" value="1"/>
</dbReference>
<feature type="domain" description="Amidohydrolase-related" evidence="6">
    <location>
        <begin position="51"/>
        <end position="424"/>
    </location>
</feature>
<evidence type="ECO:0000256" key="2">
    <source>
        <dbReference type="ARBA" id="ARBA00002368"/>
    </source>
</evidence>
<dbReference type="GO" id="GO:0005737">
    <property type="term" value="C:cytoplasm"/>
    <property type="evidence" value="ECO:0007669"/>
    <property type="project" value="TreeGrafter"/>
</dbReference>
<dbReference type="EMBL" id="JFFR01000009">
    <property type="protein sequence ID" value="KDN29377.1"/>
    <property type="molecule type" value="Genomic_DNA"/>
</dbReference>
<dbReference type="RefSeq" id="WP_032550320.1">
    <property type="nucleotide sequence ID" value="NZ_JFFR01000009.1"/>
</dbReference>
<organism evidence="7 8">
    <name type="scientific">Vibrio fortis</name>
    <dbReference type="NCBI Taxonomy" id="212667"/>
    <lineage>
        <taxon>Bacteria</taxon>
        <taxon>Pseudomonadati</taxon>
        <taxon>Pseudomonadota</taxon>
        <taxon>Gammaproteobacteria</taxon>
        <taxon>Vibrionales</taxon>
        <taxon>Vibrionaceae</taxon>
        <taxon>Vibrio</taxon>
    </lineage>
</organism>
<sequence>MSATLIKNAQVVNEGVVIETDVRIVGQRIDRIAKGIEAHSDDSIIDAKGRFLIPGMIDDQVHFREPGLTNKGSIASESRAAVAGGITSYMEMPNVNPATTTIEALEKKFAIAEERSLANYSFYLGATEDNLEQIKRLDPAIHCGVKVFMGASTGNLLVEAPDALEAIFRDSPVLIVTHCESGPVIQKNLDRLKQSKATLEIDDHPVLRDDEACYASSSYAVGLAKKHNSQLHVLHITTEKELALFDKGPIEGKNITAEACVHHLWFSNEDYATLGNQIKCNPAVKYPSDRDAIVAALQTGQIDIIATDHAPHTWEEKQVPYEQAPAGLPLVQHALLTLFDHVNSERMTIAQVVQKTAHNPSIRYGIKERGFIREGYFADLVLVDIESSTEVTHENSLYHCGWTPFAGHTFSSRIDGTWVNGQLVYENQTVTDQPVKAMRLAFER</sequence>
<proteinExistence type="inferred from homology"/>
<dbReference type="GO" id="GO:0004038">
    <property type="term" value="F:allantoinase activity"/>
    <property type="evidence" value="ECO:0007669"/>
    <property type="project" value="TreeGrafter"/>
</dbReference>
<dbReference type="GO" id="GO:0046872">
    <property type="term" value="F:metal ion binding"/>
    <property type="evidence" value="ECO:0007669"/>
    <property type="project" value="UniProtKB-KW"/>
</dbReference>
<comment type="function">
    <text evidence="2">Catalyzes the reversible cyclization of carbamoyl aspartate to dihydroorotate.</text>
</comment>
<dbReference type="Proteomes" id="UP000027219">
    <property type="component" value="Unassembled WGS sequence"/>
</dbReference>
<dbReference type="InterPro" id="IPR006680">
    <property type="entry name" value="Amidohydro-rel"/>
</dbReference>
<evidence type="ECO:0000259" key="6">
    <source>
        <dbReference type="Pfam" id="PF01979"/>
    </source>
</evidence>
<evidence type="ECO:0000256" key="3">
    <source>
        <dbReference type="ARBA" id="ARBA00010286"/>
    </source>
</evidence>
<dbReference type="GO" id="GO:0006145">
    <property type="term" value="P:purine nucleobase catabolic process"/>
    <property type="evidence" value="ECO:0007669"/>
    <property type="project" value="TreeGrafter"/>
</dbReference>
<keyword evidence="8" id="KW-1185">Reference proteome</keyword>
<dbReference type="Gene3D" id="3.20.20.140">
    <property type="entry name" value="Metal-dependent hydrolases"/>
    <property type="match status" value="1"/>
</dbReference>
<dbReference type="AlphaFoldDB" id="A0A066UTZ6"/>
<dbReference type="EC" id="3.5.2.3" evidence="7"/>
<accession>A0A066UTZ6</accession>
<dbReference type="InterPro" id="IPR032466">
    <property type="entry name" value="Metal_Hydrolase"/>
</dbReference>
<name>A0A066UTZ6_9VIBR</name>
<dbReference type="PROSITE" id="PS00483">
    <property type="entry name" value="DIHYDROOROTASE_2"/>
    <property type="match status" value="1"/>
</dbReference>
<comment type="caution">
    <text evidence="7">The sequence shown here is derived from an EMBL/GenBank/DDBJ whole genome shotgun (WGS) entry which is preliminary data.</text>
</comment>
<comment type="similarity">
    <text evidence="3">Belongs to the metallo-dependent hydrolases superfamily. DHOase family. Class I DHOase subfamily.</text>
</comment>
<keyword evidence="5 7" id="KW-0378">Hydrolase</keyword>
<dbReference type="PANTHER" id="PTHR43668">
    <property type="entry name" value="ALLANTOINASE"/>
    <property type="match status" value="1"/>
</dbReference>
<comment type="cofactor">
    <cofactor evidence="1">
        <name>Zn(2+)</name>
        <dbReference type="ChEBI" id="CHEBI:29105"/>
    </cofactor>
</comment>
<evidence type="ECO:0000256" key="4">
    <source>
        <dbReference type="ARBA" id="ARBA00022723"/>
    </source>
</evidence>
<dbReference type="OrthoDB" id="5687299at2"/>
<dbReference type="Pfam" id="PF01979">
    <property type="entry name" value="Amidohydro_1"/>
    <property type="match status" value="1"/>
</dbReference>
<keyword evidence="4" id="KW-0479">Metal-binding</keyword>
<protein>
    <submittedName>
        <fullName evidence="7">Dihydroorotase</fullName>
        <ecNumber evidence="7">3.5.2.3</ecNumber>
    </submittedName>
</protein>
<evidence type="ECO:0000313" key="8">
    <source>
        <dbReference type="Proteomes" id="UP000027219"/>
    </source>
</evidence>
<dbReference type="PANTHER" id="PTHR43668:SF4">
    <property type="entry name" value="ALLANTOINASE"/>
    <property type="match status" value="1"/>
</dbReference>
<dbReference type="STRING" id="212667.VFDL14_14445"/>
<dbReference type="GO" id="GO:0004151">
    <property type="term" value="F:dihydroorotase activity"/>
    <property type="evidence" value="ECO:0007669"/>
    <property type="project" value="UniProtKB-EC"/>
</dbReference>